<protein>
    <submittedName>
        <fullName evidence="2">Uncharacterized protein</fullName>
    </submittedName>
</protein>
<dbReference type="EMBL" id="BAAALR010000075">
    <property type="protein sequence ID" value="GAA1714562.1"/>
    <property type="molecule type" value="Genomic_DNA"/>
</dbReference>
<comment type="caution">
    <text evidence="2">The sequence shown here is derived from an EMBL/GenBank/DDBJ whole genome shotgun (WGS) entry which is preliminary data.</text>
</comment>
<feature type="compositionally biased region" description="Basic and acidic residues" evidence="1">
    <location>
        <begin position="1"/>
        <end position="23"/>
    </location>
</feature>
<keyword evidence="3" id="KW-1185">Reference proteome</keyword>
<proteinExistence type="predicted"/>
<evidence type="ECO:0000256" key="1">
    <source>
        <dbReference type="SAM" id="MobiDB-lite"/>
    </source>
</evidence>
<dbReference type="Proteomes" id="UP001499947">
    <property type="component" value="Unassembled WGS sequence"/>
</dbReference>
<sequence length="111" mass="12135">MHLPHEVTVDDRVGDRRTSEQRRNLPPHRRLADPGPPSDEEYFRVMHGGSLAAPSVSRDRISKCPAEAGGRAAPVLTRELLRPGRADVRGADVRGAGVCGILRLRAAGRRK</sequence>
<accession>A0ABN2IYX0</accession>
<evidence type="ECO:0000313" key="3">
    <source>
        <dbReference type="Proteomes" id="UP001499947"/>
    </source>
</evidence>
<reference evidence="2 3" key="1">
    <citation type="journal article" date="2019" name="Int. J. Syst. Evol. Microbiol.">
        <title>The Global Catalogue of Microorganisms (GCM) 10K type strain sequencing project: providing services to taxonomists for standard genome sequencing and annotation.</title>
        <authorList>
            <consortium name="The Broad Institute Genomics Platform"/>
            <consortium name="The Broad Institute Genome Sequencing Center for Infectious Disease"/>
            <person name="Wu L."/>
            <person name="Ma J."/>
        </authorList>
    </citation>
    <scope>NUCLEOTIDE SEQUENCE [LARGE SCALE GENOMIC DNA]</scope>
    <source>
        <strain evidence="2 3">JCM 13244</strain>
    </source>
</reference>
<organism evidence="2 3">
    <name type="scientific">Streptomyces yatensis</name>
    <dbReference type="NCBI Taxonomy" id="155177"/>
    <lineage>
        <taxon>Bacteria</taxon>
        <taxon>Bacillati</taxon>
        <taxon>Actinomycetota</taxon>
        <taxon>Actinomycetes</taxon>
        <taxon>Kitasatosporales</taxon>
        <taxon>Streptomycetaceae</taxon>
        <taxon>Streptomyces</taxon>
        <taxon>Streptomyces violaceusniger group</taxon>
    </lineage>
</organism>
<gene>
    <name evidence="2" type="ORF">GCM10009680_64780</name>
</gene>
<name>A0ABN2IYX0_9ACTN</name>
<evidence type="ECO:0000313" key="2">
    <source>
        <dbReference type="EMBL" id="GAA1714562.1"/>
    </source>
</evidence>
<feature type="region of interest" description="Disordered" evidence="1">
    <location>
        <begin position="1"/>
        <end position="39"/>
    </location>
</feature>